<feature type="compositionally biased region" description="Low complexity" evidence="5">
    <location>
        <begin position="349"/>
        <end position="390"/>
    </location>
</feature>
<feature type="compositionally biased region" description="Polar residues" evidence="5">
    <location>
        <begin position="319"/>
        <end position="330"/>
    </location>
</feature>
<dbReference type="EMBL" id="BAABHF010000045">
    <property type="protein sequence ID" value="GAA4510148.1"/>
    <property type="molecule type" value="Genomic_DNA"/>
</dbReference>
<organism evidence="6 7">
    <name type="scientific">Actinoallomurus oryzae</name>
    <dbReference type="NCBI Taxonomy" id="502180"/>
    <lineage>
        <taxon>Bacteria</taxon>
        <taxon>Bacillati</taxon>
        <taxon>Actinomycetota</taxon>
        <taxon>Actinomycetes</taxon>
        <taxon>Streptosporangiales</taxon>
        <taxon>Thermomonosporaceae</taxon>
        <taxon>Actinoallomurus</taxon>
    </lineage>
</organism>
<evidence type="ECO:0000256" key="3">
    <source>
        <dbReference type="ARBA" id="ARBA00023125"/>
    </source>
</evidence>
<keyword evidence="4" id="KW-0804">Transcription</keyword>
<feature type="compositionally biased region" description="Low complexity" evidence="5">
    <location>
        <begin position="269"/>
        <end position="278"/>
    </location>
</feature>
<keyword evidence="7" id="KW-1185">Reference proteome</keyword>
<evidence type="ECO:0000256" key="5">
    <source>
        <dbReference type="SAM" id="MobiDB-lite"/>
    </source>
</evidence>
<feature type="region of interest" description="Disordered" evidence="5">
    <location>
        <begin position="269"/>
        <end position="291"/>
    </location>
</feature>
<protein>
    <recommendedName>
        <fullName evidence="8">DNA-directed RNA polymerase specialized sigma subunit, sigma24 family</fullName>
    </recommendedName>
</protein>
<evidence type="ECO:0000256" key="4">
    <source>
        <dbReference type="ARBA" id="ARBA00023163"/>
    </source>
</evidence>
<gene>
    <name evidence="6" type="ORF">GCM10023191_072370</name>
</gene>
<feature type="compositionally biased region" description="Pro residues" evidence="5">
    <location>
        <begin position="391"/>
        <end position="401"/>
    </location>
</feature>
<dbReference type="Gene3D" id="1.10.10.10">
    <property type="entry name" value="Winged helix-like DNA-binding domain superfamily/Winged helix DNA-binding domain"/>
    <property type="match status" value="1"/>
</dbReference>
<name>A0ABP8QT40_9ACTN</name>
<dbReference type="RefSeq" id="WP_345471632.1">
    <property type="nucleotide sequence ID" value="NZ_BAABHF010000045.1"/>
</dbReference>
<keyword evidence="1" id="KW-0805">Transcription regulation</keyword>
<dbReference type="InterPro" id="IPR013324">
    <property type="entry name" value="RNA_pol_sigma_r3/r4-like"/>
</dbReference>
<evidence type="ECO:0000313" key="6">
    <source>
        <dbReference type="EMBL" id="GAA4510148.1"/>
    </source>
</evidence>
<keyword evidence="2" id="KW-0731">Sigma factor</keyword>
<dbReference type="InterPro" id="IPR039425">
    <property type="entry name" value="RNA_pol_sigma-70-like"/>
</dbReference>
<dbReference type="Proteomes" id="UP001500503">
    <property type="component" value="Unassembled WGS sequence"/>
</dbReference>
<comment type="caution">
    <text evidence="6">The sequence shown here is derived from an EMBL/GenBank/DDBJ whole genome shotgun (WGS) entry which is preliminary data.</text>
</comment>
<feature type="region of interest" description="Disordered" evidence="5">
    <location>
        <begin position="319"/>
        <end position="404"/>
    </location>
</feature>
<dbReference type="PANTHER" id="PTHR43133">
    <property type="entry name" value="RNA POLYMERASE ECF-TYPE SIGMA FACTO"/>
    <property type="match status" value="1"/>
</dbReference>
<reference evidence="7" key="1">
    <citation type="journal article" date="2019" name="Int. J. Syst. Evol. Microbiol.">
        <title>The Global Catalogue of Microorganisms (GCM) 10K type strain sequencing project: providing services to taxonomists for standard genome sequencing and annotation.</title>
        <authorList>
            <consortium name="The Broad Institute Genomics Platform"/>
            <consortium name="The Broad Institute Genome Sequencing Center for Infectious Disease"/>
            <person name="Wu L."/>
            <person name="Ma J."/>
        </authorList>
    </citation>
    <scope>NUCLEOTIDE SEQUENCE [LARGE SCALE GENOMIC DNA]</scope>
    <source>
        <strain evidence="7">JCM 17933</strain>
    </source>
</reference>
<dbReference type="InterPro" id="IPR036388">
    <property type="entry name" value="WH-like_DNA-bd_sf"/>
</dbReference>
<evidence type="ECO:0000313" key="7">
    <source>
        <dbReference type="Proteomes" id="UP001500503"/>
    </source>
</evidence>
<evidence type="ECO:0000256" key="2">
    <source>
        <dbReference type="ARBA" id="ARBA00023082"/>
    </source>
</evidence>
<accession>A0ABP8QT40</accession>
<dbReference type="PANTHER" id="PTHR43133:SF8">
    <property type="entry name" value="RNA POLYMERASE SIGMA FACTOR HI_1459-RELATED"/>
    <property type="match status" value="1"/>
</dbReference>
<evidence type="ECO:0008006" key="8">
    <source>
        <dbReference type="Google" id="ProtNLM"/>
    </source>
</evidence>
<proteinExistence type="predicted"/>
<keyword evidence="3" id="KW-0238">DNA-binding</keyword>
<dbReference type="SUPFAM" id="SSF88659">
    <property type="entry name" value="Sigma3 and sigma4 domains of RNA polymerase sigma factors"/>
    <property type="match status" value="1"/>
</dbReference>
<evidence type="ECO:0000256" key="1">
    <source>
        <dbReference type="ARBA" id="ARBA00023015"/>
    </source>
</evidence>
<sequence>MAGWPNIERAEDRWLAESLGSDRAAPARLYDLYAARLFDYCHVLLRDERAAAQALLDALLIVREGGGDPASFRGRLYAVTREVCLRRRPEAPAERRRATEAAGGTTDEATRRLVHAALLVLSGRQREVLDLALRHGLRADDLAPVLGMSPDDAASTVVRARRELDDAFAAVLIVTTGRADCPSVSALAGPADRPLDARTCGILSRHIDGCPICGSRDDLAVSSARLLDAMPVAAVPDDLREQFLAATADDPWFADARSPLTAAAEAAAATTAMPAAGRTGRRAARERPRTGSRLWPVAAGVAFATAMAGGTFYALSGSGSQNAGNDQAMPSRSGDLLSGAPSPSDSSVPLSGRGSTSPSPTPSDSSGTPTPTPTPKHSSPGDTPDPTSSSPHPPAQPPPPAAGTLLVSGCSMRSHHSCTVRVTASGGPVSWSVTGTSGGVSASGSGYLNAGESAGVTAYRSNDWCWGHHSGSVSFSSGASASVDWSC</sequence>